<keyword evidence="3" id="KW-1185">Reference proteome</keyword>
<dbReference type="EMBL" id="FNSO01000003">
    <property type="protein sequence ID" value="SEB43406.1"/>
    <property type="molecule type" value="Genomic_DNA"/>
</dbReference>
<organism evidence="2 3">
    <name type="scientific">Amycolatopsis tolypomycina</name>
    <dbReference type="NCBI Taxonomy" id="208445"/>
    <lineage>
        <taxon>Bacteria</taxon>
        <taxon>Bacillati</taxon>
        <taxon>Actinomycetota</taxon>
        <taxon>Actinomycetes</taxon>
        <taxon>Pseudonocardiales</taxon>
        <taxon>Pseudonocardiaceae</taxon>
        <taxon>Amycolatopsis</taxon>
    </lineage>
</organism>
<sequence length="40" mass="4390">MTKDPLSQTCPNGHTANSDGNCFEQSCPYHVSKRHDGIGR</sequence>
<reference evidence="3" key="1">
    <citation type="submission" date="2016-10" db="EMBL/GenBank/DDBJ databases">
        <authorList>
            <person name="Varghese N."/>
            <person name="Submissions S."/>
        </authorList>
    </citation>
    <scope>NUCLEOTIDE SEQUENCE [LARGE SCALE GENOMIC DNA]</scope>
    <source>
        <strain evidence="3">DSM 44544</strain>
    </source>
</reference>
<accession>A0A1H4JBN9</accession>
<protein>
    <submittedName>
        <fullName evidence="2">Uncharacterized protein</fullName>
    </submittedName>
</protein>
<dbReference type="STRING" id="208445.SAMN04489727_1710"/>
<dbReference type="AlphaFoldDB" id="A0A1H4JBN9"/>
<gene>
    <name evidence="2" type="ORF">SAMN04489727_1710</name>
</gene>
<evidence type="ECO:0000313" key="2">
    <source>
        <dbReference type="EMBL" id="SEB43406.1"/>
    </source>
</evidence>
<evidence type="ECO:0000313" key="3">
    <source>
        <dbReference type="Proteomes" id="UP000199622"/>
    </source>
</evidence>
<feature type="region of interest" description="Disordered" evidence="1">
    <location>
        <begin position="1"/>
        <end position="21"/>
    </location>
</feature>
<dbReference type="Proteomes" id="UP000199622">
    <property type="component" value="Unassembled WGS sequence"/>
</dbReference>
<name>A0A1H4JBN9_9PSEU</name>
<evidence type="ECO:0000256" key="1">
    <source>
        <dbReference type="SAM" id="MobiDB-lite"/>
    </source>
</evidence>
<proteinExistence type="predicted"/>